<dbReference type="InterPro" id="IPR007837">
    <property type="entry name" value="DinB"/>
</dbReference>
<evidence type="ECO:0000313" key="5">
    <source>
        <dbReference type="Proteomes" id="UP000292209"/>
    </source>
</evidence>
<dbReference type="RefSeq" id="WP_242617375.1">
    <property type="nucleotide sequence ID" value="NZ_SGXG01000001.1"/>
</dbReference>
<keyword evidence="2 3" id="KW-0479">Metal-binding</keyword>
<feature type="binding site" evidence="3">
    <location>
        <position position="151"/>
    </location>
    <ligand>
        <name>a divalent metal cation</name>
        <dbReference type="ChEBI" id="CHEBI:60240"/>
    </ligand>
</feature>
<dbReference type="Proteomes" id="UP000292209">
    <property type="component" value="Unassembled WGS sequence"/>
</dbReference>
<sequence length="178" mass="19927">MKRSVKLPVVFVCLFGFYVIHSVVVGQTTMEEFLSKWEAGKQFSLEVVDKMPQELFDYKPEASGMSFREQVTHFASAIAGISQRFLNGRDPGFDIGAKPTTKAELRAFVEACYDYGTKTFKSLGMADLEEKVEIFGTAATRREVIALIDDHCTHHRGAAVSYIRANGIEPPRYRGMGM</sequence>
<feature type="binding site" evidence="3">
    <location>
        <position position="73"/>
    </location>
    <ligand>
        <name>a divalent metal cation</name>
        <dbReference type="ChEBI" id="CHEBI:60240"/>
    </ligand>
</feature>
<proteinExistence type="inferred from homology"/>
<dbReference type="AlphaFoldDB" id="A0A4Q7P691"/>
<keyword evidence="5" id="KW-1185">Reference proteome</keyword>
<dbReference type="Gene3D" id="1.20.120.450">
    <property type="entry name" value="dinb family like domain"/>
    <property type="match status" value="1"/>
</dbReference>
<dbReference type="EMBL" id="SGXG01000001">
    <property type="protein sequence ID" value="RZS95504.1"/>
    <property type="molecule type" value="Genomic_DNA"/>
</dbReference>
<name>A0A4Q7P691_9BACT</name>
<comment type="similarity">
    <text evidence="1">Belongs to the DinB family.</text>
</comment>
<protein>
    <submittedName>
        <fullName evidence="4">Putative damage-inducible protein DinB</fullName>
    </submittedName>
</protein>
<organism evidence="4 5">
    <name type="scientific">Cecembia calidifontis</name>
    <dbReference type="NCBI Taxonomy" id="1187080"/>
    <lineage>
        <taxon>Bacteria</taxon>
        <taxon>Pseudomonadati</taxon>
        <taxon>Bacteroidota</taxon>
        <taxon>Cytophagia</taxon>
        <taxon>Cytophagales</taxon>
        <taxon>Cyclobacteriaceae</taxon>
        <taxon>Cecembia</taxon>
    </lineage>
</organism>
<dbReference type="InterPro" id="IPR034660">
    <property type="entry name" value="DinB/YfiT-like"/>
</dbReference>
<gene>
    <name evidence="4" type="ORF">BC751_1037</name>
</gene>
<dbReference type="GO" id="GO:0046872">
    <property type="term" value="F:metal ion binding"/>
    <property type="evidence" value="ECO:0007669"/>
    <property type="project" value="UniProtKB-KW"/>
</dbReference>
<evidence type="ECO:0000256" key="1">
    <source>
        <dbReference type="ARBA" id="ARBA00008635"/>
    </source>
</evidence>
<evidence type="ECO:0000256" key="2">
    <source>
        <dbReference type="ARBA" id="ARBA00022723"/>
    </source>
</evidence>
<accession>A0A4Q7P691</accession>
<evidence type="ECO:0000256" key="3">
    <source>
        <dbReference type="PIRSR" id="PIRSR607837-1"/>
    </source>
</evidence>
<feature type="binding site" evidence="3">
    <location>
        <position position="155"/>
    </location>
    <ligand>
        <name>a divalent metal cation</name>
        <dbReference type="ChEBI" id="CHEBI:60240"/>
    </ligand>
</feature>
<evidence type="ECO:0000313" key="4">
    <source>
        <dbReference type="EMBL" id="RZS95504.1"/>
    </source>
</evidence>
<dbReference type="SUPFAM" id="SSF109854">
    <property type="entry name" value="DinB/YfiT-like putative metalloenzymes"/>
    <property type="match status" value="1"/>
</dbReference>
<reference evidence="4 5" key="1">
    <citation type="submission" date="2019-02" db="EMBL/GenBank/DDBJ databases">
        <title>Genomic Encyclopedia of Archaeal and Bacterial Type Strains, Phase II (KMG-II): from individual species to whole genera.</title>
        <authorList>
            <person name="Goeker M."/>
        </authorList>
    </citation>
    <scope>NUCLEOTIDE SEQUENCE [LARGE SCALE GENOMIC DNA]</scope>
    <source>
        <strain evidence="4 5">DSM 21411</strain>
    </source>
</reference>
<comment type="caution">
    <text evidence="4">The sequence shown here is derived from an EMBL/GenBank/DDBJ whole genome shotgun (WGS) entry which is preliminary data.</text>
</comment>
<dbReference type="Pfam" id="PF05163">
    <property type="entry name" value="DinB"/>
    <property type="match status" value="1"/>
</dbReference>